<accession>A0ABC9Z050</accession>
<sequence>MHTRAAPEAVWQVLAEVTRIGEWSHECLRAEWLDGATAPAVRARFRGHSRSGFMRWSRVCEFTVVDPPHELVWITHGGIYGDTTEWRFRLEPRESGTRIVQQYRVLSLPVWFDRLVHLTVPAHHDRDPALQSDLVRLADLCSEG</sequence>
<keyword evidence="2" id="KW-1185">Reference proteome</keyword>
<dbReference type="InterPro" id="IPR023393">
    <property type="entry name" value="START-like_dom_sf"/>
</dbReference>
<evidence type="ECO:0000313" key="1">
    <source>
        <dbReference type="EMBL" id="GAP30891.1"/>
    </source>
</evidence>
<dbReference type="SUPFAM" id="SSF55961">
    <property type="entry name" value="Bet v1-like"/>
    <property type="match status" value="1"/>
</dbReference>
<protein>
    <recommendedName>
        <fullName evidence="3">SRPBCC family protein</fullName>
    </recommendedName>
</protein>
<gene>
    <name evidence="1" type="ORF">NSK11_contig00097-0024</name>
</gene>
<dbReference type="Gene3D" id="3.30.530.20">
    <property type="match status" value="1"/>
</dbReference>
<proteinExistence type="predicted"/>
<reference evidence="2" key="1">
    <citation type="submission" date="2015-07" db="EMBL/GenBank/DDBJ databases">
        <title>Nocardia seriolae U-1 whole genome shotgun sequence.</title>
        <authorList>
            <person name="Imajoh M."/>
            <person name="Fukumoto Y."/>
            <person name="Sukeda M."/>
            <person name="Yamane J."/>
            <person name="Yamasaki K."/>
            <person name="Shimizu M."/>
            <person name="Ohnishi K."/>
            <person name="Oshima S."/>
        </authorList>
    </citation>
    <scope>NUCLEOTIDE SEQUENCE [LARGE SCALE GENOMIC DNA]</scope>
    <source>
        <strain evidence="2">U-1</strain>
    </source>
</reference>
<evidence type="ECO:0000313" key="2">
    <source>
        <dbReference type="Proteomes" id="UP000037179"/>
    </source>
</evidence>
<dbReference type="EMBL" id="BBYQ01000097">
    <property type="protein sequence ID" value="GAP30891.1"/>
    <property type="molecule type" value="Genomic_DNA"/>
</dbReference>
<organism evidence="1 2">
    <name type="scientific">Nocardia seriolae</name>
    <dbReference type="NCBI Taxonomy" id="37332"/>
    <lineage>
        <taxon>Bacteria</taxon>
        <taxon>Bacillati</taxon>
        <taxon>Actinomycetota</taxon>
        <taxon>Actinomycetes</taxon>
        <taxon>Mycobacteriales</taxon>
        <taxon>Nocardiaceae</taxon>
        <taxon>Nocardia</taxon>
    </lineage>
</organism>
<name>A0ABC9Z050_9NOCA</name>
<dbReference type="InterPro" id="IPR019587">
    <property type="entry name" value="Polyketide_cyclase/dehydratase"/>
</dbReference>
<reference evidence="1 2" key="2">
    <citation type="journal article" date="2016" name="Genome Announc.">
        <title>Draft Genome Sequence of Erythromycin- and Oxytetracycline-Sensitive Nocardia seriolae Strain U-1 (NBRC 110359).</title>
        <authorList>
            <person name="Imajoh M."/>
            <person name="Sukeda M."/>
            <person name="Shimizu M."/>
            <person name="Yamane J."/>
            <person name="Ohnishi K."/>
            <person name="Oshima S."/>
        </authorList>
    </citation>
    <scope>NUCLEOTIDE SEQUENCE [LARGE SCALE GENOMIC DNA]</scope>
    <source>
        <strain evidence="1 2">U-1</strain>
    </source>
</reference>
<dbReference type="Proteomes" id="UP000037179">
    <property type="component" value="Unassembled WGS sequence"/>
</dbReference>
<dbReference type="AlphaFoldDB" id="A0ABC9Z050"/>
<dbReference type="CDD" id="cd07812">
    <property type="entry name" value="SRPBCC"/>
    <property type="match status" value="1"/>
</dbReference>
<dbReference type="Pfam" id="PF10604">
    <property type="entry name" value="Polyketide_cyc2"/>
    <property type="match status" value="1"/>
</dbReference>
<comment type="caution">
    <text evidence="1">The sequence shown here is derived from an EMBL/GenBank/DDBJ whole genome shotgun (WGS) entry which is preliminary data.</text>
</comment>
<evidence type="ECO:0008006" key="3">
    <source>
        <dbReference type="Google" id="ProtNLM"/>
    </source>
</evidence>